<dbReference type="GeneID" id="78356916"/>
<dbReference type="RefSeq" id="WP_115269684.1">
    <property type="nucleotide sequence ID" value="NZ_CP185251.1"/>
</dbReference>
<name>A0A380KA14_9STRE</name>
<dbReference type="AlphaFoldDB" id="A0A380KA14"/>
<sequence>MAIRVKHKKSGYSSQTAFEYISCDEAIYSLSSELEVQQHFEDGKPTGEIIGYKGWFVQKGLDPFQVKFTEKIDLPKFMSLVQFRNLQACEVRHRVYFKSDGIKEVK</sequence>
<organism evidence="1 2">
    <name type="scientific">Streptococcus hyointestinalis</name>
    <dbReference type="NCBI Taxonomy" id="1337"/>
    <lineage>
        <taxon>Bacteria</taxon>
        <taxon>Bacillati</taxon>
        <taxon>Bacillota</taxon>
        <taxon>Bacilli</taxon>
        <taxon>Lactobacillales</taxon>
        <taxon>Streptococcaceae</taxon>
        <taxon>Streptococcus</taxon>
    </lineage>
</organism>
<gene>
    <name evidence="1" type="ORF">NCTC12224_01629</name>
</gene>
<evidence type="ECO:0000313" key="2">
    <source>
        <dbReference type="Proteomes" id="UP000254924"/>
    </source>
</evidence>
<accession>A0A380KA14</accession>
<dbReference type="OrthoDB" id="2167828at2"/>
<reference evidence="1 2" key="1">
    <citation type="submission" date="2018-06" db="EMBL/GenBank/DDBJ databases">
        <authorList>
            <consortium name="Pathogen Informatics"/>
            <person name="Doyle S."/>
        </authorList>
    </citation>
    <scope>NUCLEOTIDE SEQUENCE [LARGE SCALE GENOMIC DNA]</scope>
    <source>
        <strain evidence="1 2">NCTC12224</strain>
    </source>
</reference>
<protein>
    <submittedName>
        <fullName evidence="1">SuB0782 undefined product 764400:764714 forward MW:11955</fullName>
    </submittedName>
</protein>
<dbReference type="Proteomes" id="UP000254924">
    <property type="component" value="Unassembled WGS sequence"/>
</dbReference>
<evidence type="ECO:0000313" key="1">
    <source>
        <dbReference type="EMBL" id="SUN61892.1"/>
    </source>
</evidence>
<dbReference type="EMBL" id="UHFN01000007">
    <property type="protein sequence ID" value="SUN61892.1"/>
    <property type="molecule type" value="Genomic_DNA"/>
</dbReference>
<keyword evidence="2" id="KW-1185">Reference proteome</keyword>
<proteinExistence type="predicted"/>